<feature type="transmembrane region" description="Helical" evidence="1">
    <location>
        <begin position="112"/>
        <end position="131"/>
    </location>
</feature>
<organism evidence="2 3">
    <name type="scientific">Echinostoma caproni</name>
    <dbReference type="NCBI Taxonomy" id="27848"/>
    <lineage>
        <taxon>Eukaryota</taxon>
        <taxon>Metazoa</taxon>
        <taxon>Spiralia</taxon>
        <taxon>Lophotrochozoa</taxon>
        <taxon>Platyhelminthes</taxon>
        <taxon>Trematoda</taxon>
        <taxon>Digenea</taxon>
        <taxon>Plagiorchiida</taxon>
        <taxon>Echinostomata</taxon>
        <taxon>Echinostomatoidea</taxon>
        <taxon>Echinostomatidae</taxon>
        <taxon>Echinostoma</taxon>
    </lineage>
</organism>
<keyword evidence="1" id="KW-1133">Transmembrane helix</keyword>
<reference evidence="2 3" key="1">
    <citation type="submission" date="2018-11" db="EMBL/GenBank/DDBJ databases">
        <authorList>
            <consortium name="Pathogen Informatics"/>
        </authorList>
    </citation>
    <scope>NUCLEOTIDE SEQUENCE [LARGE SCALE GENOMIC DNA]</scope>
    <source>
        <strain evidence="2 3">Egypt</strain>
    </source>
</reference>
<keyword evidence="3" id="KW-1185">Reference proteome</keyword>
<evidence type="ECO:0000313" key="3">
    <source>
        <dbReference type="Proteomes" id="UP000272942"/>
    </source>
</evidence>
<accession>A0A3P8GTU1</accession>
<keyword evidence="1" id="KW-0472">Membrane</keyword>
<proteinExistence type="predicted"/>
<keyword evidence="1" id="KW-0812">Transmembrane</keyword>
<sequence length="191" mass="21683">MNRFSEQVPEPSTSLSAVDDYAQSSLSGASISFESPKEKSSPIYEYVSRMPTYRRRSIHPDRPGLDSPYTDFMLPETRSTVSSTGYYKQSKYHKPMGSYSVKSSIGVRSVNWLRIPFSLTLSFVGALWYTVTSGFRRLKSSSALGHISFRLIACLFLVGLLVLLVTKLLYGDPFYHNPVNDLRGWMQRRRA</sequence>
<dbReference type="AlphaFoldDB" id="A0A3P8GTU1"/>
<name>A0A3P8GTU1_9TREM</name>
<protein>
    <submittedName>
        <fullName evidence="2">Uncharacterized protein</fullName>
    </submittedName>
</protein>
<gene>
    <name evidence="2" type="ORF">ECPE_LOCUS15205</name>
</gene>
<evidence type="ECO:0000313" key="2">
    <source>
        <dbReference type="EMBL" id="VDP92477.1"/>
    </source>
</evidence>
<evidence type="ECO:0000256" key="1">
    <source>
        <dbReference type="SAM" id="Phobius"/>
    </source>
</evidence>
<dbReference type="OrthoDB" id="118234at2759"/>
<dbReference type="EMBL" id="UZAN01059839">
    <property type="protein sequence ID" value="VDP92477.1"/>
    <property type="molecule type" value="Genomic_DNA"/>
</dbReference>
<dbReference type="Proteomes" id="UP000272942">
    <property type="component" value="Unassembled WGS sequence"/>
</dbReference>
<feature type="transmembrane region" description="Helical" evidence="1">
    <location>
        <begin position="151"/>
        <end position="170"/>
    </location>
</feature>